<dbReference type="InterPro" id="IPR002110">
    <property type="entry name" value="Ankyrin_rpt"/>
</dbReference>
<organism evidence="4">
    <name type="scientific">Fibrocapsa japonica</name>
    <dbReference type="NCBI Taxonomy" id="94617"/>
    <lineage>
        <taxon>Eukaryota</taxon>
        <taxon>Sar</taxon>
        <taxon>Stramenopiles</taxon>
        <taxon>Ochrophyta</taxon>
        <taxon>Raphidophyceae</taxon>
        <taxon>Chattonellales</taxon>
        <taxon>Chattonellaceae</taxon>
        <taxon>Fibrocapsa</taxon>
    </lineage>
</organism>
<dbReference type="PROSITE" id="PS50088">
    <property type="entry name" value="ANK_REPEAT"/>
    <property type="match status" value="1"/>
</dbReference>
<evidence type="ECO:0000256" key="2">
    <source>
        <dbReference type="ARBA" id="ARBA00023043"/>
    </source>
</evidence>
<dbReference type="PANTHER" id="PTHR24126:SF14">
    <property type="entry name" value="ANK_REP_REGION DOMAIN-CONTAINING PROTEIN"/>
    <property type="match status" value="1"/>
</dbReference>
<dbReference type="AlphaFoldDB" id="A0A7S2UWI6"/>
<evidence type="ECO:0008006" key="5">
    <source>
        <dbReference type="Google" id="ProtNLM"/>
    </source>
</evidence>
<dbReference type="Pfam" id="PF13857">
    <property type="entry name" value="Ank_5"/>
    <property type="match status" value="1"/>
</dbReference>
<evidence type="ECO:0000256" key="1">
    <source>
        <dbReference type="ARBA" id="ARBA00022737"/>
    </source>
</evidence>
<feature type="repeat" description="ANK" evidence="3">
    <location>
        <begin position="57"/>
        <end position="90"/>
    </location>
</feature>
<protein>
    <recommendedName>
        <fullName evidence="5">Ankyrin repeat domain-containing protein</fullName>
    </recommendedName>
</protein>
<gene>
    <name evidence="4" type="ORF">FJAP1339_LOCUS2071</name>
</gene>
<dbReference type="InterPro" id="IPR036770">
    <property type="entry name" value="Ankyrin_rpt-contain_sf"/>
</dbReference>
<dbReference type="SMART" id="SM00248">
    <property type="entry name" value="ANK"/>
    <property type="match status" value="3"/>
</dbReference>
<keyword evidence="1" id="KW-0677">Repeat</keyword>
<reference evidence="4" key="1">
    <citation type="submission" date="2021-01" db="EMBL/GenBank/DDBJ databases">
        <authorList>
            <person name="Corre E."/>
            <person name="Pelletier E."/>
            <person name="Niang G."/>
            <person name="Scheremetjew M."/>
            <person name="Finn R."/>
            <person name="Kale V."/>
            <person name="Holt S."/>
            <person name="Cochrane G."/>
            <person name="Meng A."/>
            <person name="Brown T."/>
            <person name="Cohen L."/>
        </authorList>
    </citation>
    <scope>NUCLEOTIDE SEQUENCE</scope>
    <source>
        <strain evidence="4">CCMP1661</strain>
    </source>
</reference>
<proteinExistence type="predicted"/>
<dbReference type="Gene3D" id="1.25.40.20">
    <property type="entry name" value="Ankyrin repeat-containing domain"/>
    <property type="match status" value="1"/>
</dbReference>
<sequence>MGAVIIGRQYQDHNPNPGPVYAGGGYTPMTKALQSGAEAVTGILDKYPDLANEISTGGATPLHMCGMSVRNQLVTDLIIRRGGNIEAKDTYGYTPLHRMASNNLDIGALALLQAGADWNSTTSRGETALSIARESNARKCIDVIKNFIQEQSIKK</sequence>
<keyword evidence="2 3" id="KW-0040">ANK repeat</keyword>
<evidence type="ECO:0000313" key="4">
    <source>
        <dbReference type="EMBL" id="CAD9859552.1"/>
    </source>
</evidence>
<evidence type="ECO:0000256" key="3">
    <source>
        <dbReference type="PROSITE-ProRule" id="PRU00023"/>
    </source>
</evidence>
<accession>A0A7S2UWI6</accession>
<dbReference type="PANTHER" id="PTHR24126">
    <property type="entry name" value="ANKYRIN REPEAT, PH AND SEC7 DOMAIN CONTAINING PROTEIN SECG-RELATED"/>
    <property type="match status" value="1"/>
</dbReference>
<dbReference type="SUPFAM" id="SSF48403">
    <property type="entry name" value="Ankyrin repeat"/>
    <property type="match status" value="1"/>
</dbReference>
<dbReference type="EMBL" id="HBHR01004339">
    <property type="protein sequence ID" value="CAD9859552.1"/>
    <property type="molecule type" value="Transcribed_RNA"/>
</dbReference>
<name>A0A7S2UWI6_9STRA</name>